<comment type="cofactor">
    <cofactor evidence="1">
        <name>FAD</name>
        <dbReference type="ChEBI" id="CHEBI:57692"/>
    </cofactor>
</comment>
<comment type="caution">
    <text evidence="9">The sequence shown here is derived from an EMBL/GenBank/DDBJ whole genome shotgun (WGS) entry which is preliminary data.</text>
</comment>
<evidence type="ECO:0000256" key="2">
    <source>
        <dbReference type="ARBA" id="ARBA00022630"/>
    </source>
</evidence>
<sequence length="293" mass="30827">QLSLAATFPRMAAMEDEYGSLTRALLAKMRQARRQGGHSAGPAGPGGTLTSLANGMEQLPSALARKLDGRLRLDAGVNAVTEVGEGFRLTTTNTPLTVDAVVLTTPAKDTAGLLDAVAPAAVDPLRNIRTVPIAVVMTSYDSSAFDRPPQGFGVLVPGTESLGILGTLYCHSIFAGQAPSGSIFLRTMVGGARDPEAVELDDDELLARTRGALRLVLGADPDPTRVWIVRWAEGISQYTAGHLERVKQIETATRAAGIEVAGSAYRGVSVNDCIRQARQAARRVADRLAGTRG</sequence>
<accession>X0S0L7</accession>
<dbReference type="Gene3D" id="1.10.3110.10">
    <property type="entry name" value="protoporphyrinogen ix oxidase, domain 3"/>
    <property type="match status" value="1"/>
</dbReference>
<feature type="domain" description="Amine oxidase" evidence="8">
    <location>
        <begin position="2"/>
        <end position="284"/>
    </location>
</feature>
<dbReference type="Pfam" id="PF01593">
    <property type="entry name" value="Amino_oxidase"/>
    <property type="match status" value="1"/>
</dbReference>
<keyword evidence="5" id="KW-0350">Heme biosynthesis</keyword>
<reference evidence="9" key="1">
    <citation type="journal article" date="2014" name="Front. Microbiol.">
        <title>High frequency of phylogenetically diverse reductive dehalogenase-homologous genes in deep subseafloor sedimentary metagenomes.</title>
        <authorList>
            <person name="Kawai M."/>
            <person name="Futagami T."/>
            <person name="Toyoda A."/>
            <person name="Takaki Y."/>
            <person name="Nishi S."/>
            <person name="Hori S."/>
            <person name="Arai W."/>
            <person name="Tsubouchi T."/>
            <person name="Morono Y."/>
            <person name="Uchiyama I."/>
            <person name="Ito T."/>
            <person name="Fujiyama A."/>
            <person name="Inagaki F."/>
            <person name="Takami H."/>
        </authorList>
    </citation>
    <scope>NUCLEOTIDE SEQUENCE</scope>
    <source>
        <strain evidence="9">Expedition CK06-06</strain>
    </source>
</reference>
<dbReference type="InterPro" id="IPR050464">
    <property type="entry name" value="Zeta_carotene_desat/Oxidored"/>
</dbReference>
<dbReference type="Gene3D" id="3.90.660.20">
    <property type="entry name" value="Protoporphyrinogen oxidase, mitochondrial, domain 2"/>
    <property type="match status" value="1"/>
</dbReference>
<organism evidence="9">
    <name type="scientific">marine sediment metagenome</name>
    <dbReference type="NCBI Taxonomy" id="412755"/>
    <lineage>
        <taxon>unclassified sequences</taxon>
        <taxon>metagenomes</taxon>
        <taxon>ecological metagenomes</taxon>
    </lineage>
</organism>
<evidence type="ECO:0000256" key="5">
    <source>
        <dbReference type="ARBA" id="ARBA00023133"/>
    </source>
</evidence>
<dbReference type="InterPro" id="IPR036188">
    <property type="entry name" value="FAD/NAD-bd_sf"/>
</dbReference>
<dbReference type="InterPro" id="IPR004572">
    <property type="entry name" value="Protoporphyrinogen_oxidase"/>
</dbReference>
<evidence type="ECO:0000256" key="1">
    <source>
        <dbReference type="ARBA" id="ARBA00001974"/>
    </source>
</evidence>
<evidence type="ECO:0000256" key="7">
    <source>
        <dbReference type="SAM" id="MobiDB-lite"/>
    </source>
</evidence>
<feature type="non-terminal residue" evidence="9">
    <location>
        <position position="1"/>
    </location>
</feature>
<dbReference type="SUPFAM" id="SSF54373">
    <property type="entry name" value="FAD-linked reductases, C-terminal domain"/>
    <property type="match status" value="1"/>
</dbReference>
<dbReference type="EMBL" id="BARS01005516">
    <property type="protein sequence ID" value="GAF74593.1"/>
    <property type="molecule type" value="Genomic_DNA"/>
</dbReference>
<keyword evidence="4" id="KW-0560">Oxidoreductase</keyword>
<proteinExistence type="predicted"/>
<name>X0S0L7_9ZZZZ</name>
<dbReference type="InterPro" id="IPR002937">
    <property type="entry name" value="Amino_oxidase"/>
</dbReference>
<keyword evidence="2" id="KW-0285">Flavoprotein</keyword>
<dbReference type="SUPFAM" id="SSF51905">
    <property type="entry name" value="FAD/NAD(P)-binding domain"/>
    <property type="match status" value="1"/>
</dbReference>
<dbReference type="PANTHER" id="PTHR42923">
    <property type="entry name" value="PROTOPORPHYRINOGEN OXIDASE"/>
    <property type="match status" value="1"/>
</dbReference>
<feature type="region of interest" description="Disordered" evidence="7">
    <location>
        <begin position="30"/>
        <end position="53"/>
    </location>
</feature>
<evidence type="ECO:0000256" key="6">
    <source>
        <dbReference type="ARBA" id="ARBA00023444"/>
    </source>
</evidence>
<evidence type="ECO:0000256" key="3">
    <source>
        <dbReference type="ARBA" id="ARBA00022827"/>
    </source>
</evidence>
<evidence type="ECO:0000256" key="4">
    <source>
        <dbReference type="ARBA" id="ARBA00023002"/>
    </source>
</evidence>
<dbReference type="AlphaFoldDB" id="X0S0L7"/>
<evidence type="ECO:0000313" key="9">
    <source>
        <dbReference type="EMBL" id="GAF74593.1"/>
    </source>
</evidence>
<dbReference type="Gene3D" id="3.50.50.60">
    <property type="entry name" value="FAD/NAD(P)-binding domain"/>
    <property type="match status" value="1"/>
</dbReference>
<comment type="pathway">
    <text evidence="6">Porphyrin-containing compound metabolism.</text>
</comment>
<dbReference type="PANTHER" id="PTHR42923:SF3">
    <property type="entry name" value="PROTOPORPHYRINOGEN OXIDASE"/>
    <property type="match status" value="1"/>
</dbReference>
<protein>
    <recommendedName>
        <fullName evidence="8">Amine oxidase domain-containing protein</fullName>
    </recommendedName>
</protein>
<keyword evidence="3" id="KW-0274">FAD</keyword>
<gene>
    <name evidence="9" type="ORF">S01H1_10819</name>
</gene>
<evidence type="ECO:0000259" key="8">
    <source>
        <dbReference type="Pfam" id="PF01593"/>
    </source>
</evidence>
<dbReference type="GO" id="GO:0004729">
    <property type="term" value="F:oxygen-dependent protoporphyrinogen oxidase activity"/>
    <property type="evidence" value="ECO:0007669"/>
    <property type="project" value="InterPro"/>
</dbReference>
<dbReference type="GO" id="GO:0006783">
    <property type="term" value="P:heme biosynthetic process"/>
    <property type="evidence" value="ECO:0007669"/>
    <property type="project" value="UniProtKB-KW"/>
</dbReference>
<dbReference type="NCBIfam" id="TIGR00562">
    <property type="entry name" value="proto_IX_ox"/>
    <property type="match status" value="1"/>
</dbReference>